<dbReference type="Pfam" id="PF07715">
    <property type="entry name" value="Plug"/>
    <property type="match status" value="1"/>
</dbReference>
<evidence type="ECO:0000256" key="9">
    <source>
        <dbReference type="ARBA" id="ARBA00023237"/>
    </source>
</evidence>
<comment type="similarity">
    <text evidence="10 11">Belongs to the TonB-dependent receptor family.</text>
</comment>
<keyword evidence="4 10" id="KW-0812">Transmembrane</keyword>
<sequence>MSLASLAGAAVLAAAVDTPVEPVVVVANRVPVAASESGRSVTVIPEGTIRDRQALVVSDLLATTPGVGVTRNGGPGGVTAVRIRGAEAEQTLFVIDGVRLNDPSVIGGAYDAANLLVGDIRRIEVLRGVQSALWGGQAMGGVVSLETGLPAPGTFSGEAAAEAGGLGTAYLRAGVGGGSGALAWRLAADSYSTDGVSAARSGTERDGYRRTGASGRITADLSEAVQLDLRAIWSDARNTFDGYPAPAYVFADTRERGRTREALGYAGLTFPLAGGRMKNRLGLAVTDTRRRTYDPDQAVTDLTFRAEGRVERWEYQGEATLSPAWRLTVGAESERSRMRIASPSPWNPEPEPLSRSTGVDSAYVQALGTPMADVTLTLAGRLEQHESFGRHGSGQAALAWRPGGGATVVRASLGQGFRAPSLYQLYSEYGNAGLQPETAVGWDLGLEHRTGGLLVSLTLFGRRTEDQINFATCSGGGDPNCAGGRYGYYANLDRTQAVGLEAAASGKLGGFDLDASYTRTRARLEGQDGAPDKDLARRPKDMASLDVSRTLAGDLRLGLSLNYAGESLSDLWGGPPLKSRLTVGLRAELPLGTVFSVYGRIEDVTDESPETVRGYGAPGRVATLGLRARF</sequence>
<dbReference type="InterPro" id="IPR039426">
    <property type="entry name" value="TonB-dep_rcpt-like"/>
</dbReference>
<comment type="subcellular location">
    <subcellularLocation>
        <location evidence="1 10">Cell outer membrane</location>
        <topology evidence="1 10">Multi-pass membrane protein</topology>
    </subcellularLocation>
</comment>
<dbReference type="PANTHER" id="PTHR30069">
    <property type="entry name" value="TONB-DEPENDENT OUTER MEMBRANE RECEPTOR"/>
    <property type="match status" value="1"/>
</dbReference>
<evidence type="ECO:0000256" key="12">
    <source>
        <dbReference type="SAM" id="MobiDB-lite"/>
    </source>
</evidence>
<dbReference type="GO" id="GO:0015889">
    <property type="term" value="P:cobalamin transport"/>
    <property type="evidence" value="ECO:0007669"/>
    <property type="project" value="TreeGrafter"/>
</dbReference>
<reference evidence="16" key="1">
    <citation type="submission" date="2018-05" db="EMBL/GenBank/DDBJ databases">
        <title>Genome sequencing of Phenylobacterium sp. HYN0004.</title>
        <authorList>
            <person name="Yi H."/>
            <person name="Baek C."/>
        </authorList>
    </citation>
    <scope>NUCLEOTIDE SEQUENCE [LARGE SCALE GENOMIC DNA]</scope>
    <source>
        <strain evidence="16">HYN0004</strain>
    </source>
</reference>
<gene>
    <name evidence="15" type="ORF">HYN04_01515</name>
</gene>
<keyword evidence="15" id="KW-0675">Receptor</keyword>
<dbReference type="AlphaFoldDB" id="A0A2Z3HLK2"/>
<feature type="domain" description="TonB-dependent receptor plug" evidence="14">
    <location>
        <begin position="35"/>
        <end position="142"/>
    </location>
</feature>
<dbReference type="InterPro" id="IPR012910">
    <property type="entry name" value="Plug_dom"/>
</dbReference>
<keyword evidence="3 10" id="KW-1134">Transmembrane beta strand</keyword>
<dbReference type="GO" id="GO:0009279">
    <property type="term" value="C:cell outer membrane"/>
    <property type="evidence" value="ECO:0007669"/>
    <property type="project" value="UniProtKB-SubCell"/>
</dbReference>
<feature type="region of interest" description="Disordered" evidence="12">
    <location>
        <begin position="336"/>
        <end position="355"/>
    </location>
</feature>
<evidence type="ECO:0000256" key="7">
    <source>
        <dbReference type="ARBA" id="ARBA00023077"/>
    </source>
</evidence>
<evidence type="ECO:0000256" key="4">
    <source>
        <dbReference type="ARBA" id="ARBA00022692"/>
    </source>
</evidence>
<dbReference type="GO" id="GO:0006811">
    <property type="term" value="P:monoatomic ion transport"/>
    <property type="evidence" value="ECO:0007669"/>
    <property type="project" value="UniProtKB-KW"/>
</dbReference>
<evidence type="ECO:0000256" key="11">
    <source>
        <dbReference type="RuleBase" id="RU003357"/>
    </source>
</evidence>
<evidence type="ECO:0000256" key="3">
    <source>
        <dbReference type="ARBA" id="ARBA00022452"/>
    </source>
</evidence>
<dbReference type="EMBL" id="CP029479">
    <property type="protein sequence ID" value="AWM76557.1"/>
    <property type="molecule type" value="Genomic_DNA"/>
</dbReference>
<dbReference type="OrthoDB" id="9796221at2"/>
<dbReference type="Gene3D" id="2.170.130.10">
    <property type="entry name" value="TonB-dependent receptor, plug domain"/>
    <property type="match status" value="1"/>
</dbReference>
<dbReference type="InterPro" id="IPR037066">
    <property type="entry name" value="Plug_dom_sf"/>
</dbReference>
<dbReference type="PROSITE" id="PS52016">
    <property type="entry name" value="TONB_DEPENDENT_REC_3"/>
    <property type="match status" value="1"/>
</dbReference>
<name>A0A2Z3HLK2_9CAUL</name>
<evidence type="ECO:0000256" key="6">
    <source>
        <dbReference type="ARBA" id="ARBA00023065"/>
    </source>
</evidence>
<keyword evidence="5" id="KW-0732">Signal</keyword>
<evidence type="ECO:0000259" key="14">
    <source>
        <dbReference type="Pfam" id="PF07715"/>
    </source>
</evidence>
<accession>A0A2Z3HLK2</accession>
<evidence type="ECO:0000256" key="8">
    <source>
        <dbReference type="ARBA" id="ARBA00023136"/>
    </source>
</evidence>
<dbReference type="PANTHER" id="PTHR30069:SF53">
    <property type="entry name" value="COLICIN I RECEPTOR-RELATED"/>
    <property type="match status" value="1"/>
</dbReference>
<keyword evidence="2 10" id="KW-0813">Transport</keyword>
<keyword evidence="6" id="KW-0406">Ion transport</keyword>
<feature type="domain" description="TonB-dependent receptor-like beta-barrel" evidence="13">
    <location>
        <begin position="191"/>
        <end position="598"/>
    </location>
</feature>
<proteinExistence type="inferred from homology"/>
<evidence type="ECO:0000256" key="10">
    <source>
        <dbReference type="PROSITE-ProRule" id="PRU01360"/>
    </source>
</evidence>
<keyword evidence="7 11" id="KW-0798">TonB box</keyword>
<evidence type="ECO:0000313" key="15">
    <source>
        <dbReference type="EMBL" id="AWM76557.1"/>
    </source>
</evidence>
<dbReference type="Pfam" id="PF00593">
    <property type="entry name" value="TonB_dep_Rec_b-barrel"/>
    <property type="match status" value="1"/>
</dbReference>
<keyword evidence="9 10" id="KW-0998">Cell outer membrane</keyword>
<dbReference type="KEGG" id="phb:HYN04_01515"/>
<evidence type="ECO:0000256" key="5">
    <source>
        <dbReference type="ARBA" id="ARBA00022729"/>
    </source>
</evidence>
<dbReference type="CDD" id="cd01347">
    <property type="entry name" value="ligand_gated_channel"/>
    <property type="match status" value="1"/>
</dbReference>
<evidence type="ECO:0000256" key="2">
    <source>
        <dbReference type="ARBA" id="ARBA00022448"/>
    </source>
</evidence>
<keyword evidence="8 10" id="KW-0472">Membrane</keyword>
<evidence type="ECO:0000259" key="13">
    <source>
        <dbReference type="Pfam" id="PF00593"/>
    </source>
</evidence>
<protein>
    <submittedName>
        <fullName evidence="15">TonB-dependent receptor</fullName>
    </submittedName>
</protein>
<evidence type="ECO:0000313" key="16">
    <source>
        <dbReference type="Proteomes" id="UP000247763"/>
    </source>
</evidence>
<organism evidence="15 16">
    <name type="scientific">Phenylobacterium parvum</name>
    <dbReference type="NCBI Taxonomy" id="2201350"/>
    <lineage>
        <taxon>Bacteria</taxon>
        <taxon>Pseudomonadati</taxon>
        <taxon>Pseudomonadota</taxon>
        <taxon>Alphaproteobacteria</taxon>
        <taxon>Caulobacterales</taxon>
        <taxon>Caulobacteraceae</taxon>
        <taxon>Phenylobacterium</taxon>
    </lineage>
</organism>
<dbReference type="InterPro" id="IPR000531">
    <property type="entry name" value="Beta-barrel_TonB"/>
</dbReference>
<dbReference type="InterPro" id="IPR036942">
    <property type="entry name" value="Beta-barrel_TonB_sf"/>
</dbReference>
<keyword evidence="16" id="KW-1185">Reference proteome</keyword>
<dbReference type="RefSeq" id="WP_110449126.1">
    <property type="nucleotide sequence ID" value="NZ_CP029479.1"/>
</dbReference>
<dbReference type="Proteomes" id="UP000247763">
    <property type="component" value="Chromosome"/>
</dbReference>
<dbReference type="SUPFAM" id="SSF56935">
    <property type="entry name" value="Porins"/>
    <property type="match status" value="1"/>
</dbReference>
<evidence type="ECO:0000256" key="1">
    <source>
        <dbReference type="ARBA" id="ARBA00004571"/>
    </source>
</evidence>
<dbReference type="Gene3D" id="2.40.170.20">
    <property type="entry name" value="TonB-dependent receptor, beta-barrel domain"/>
    <property type="match status" value="1"/>
</dbReference>